<dbReference type="InterPro" id="IPR001965">
    <property type="entry name" value="Znf_PHD"/>
</dbReference>
<dbReference type="PROSITE" id="PS50016">
    <property type="entry name" value="ZF_PHD_2"/>
    <property type="match status" value="1"/>
</dbReference>
<keyword evidence="4" id="KW-0862">Zinc</keyword>
<reference evidence="8 9" key="1">
    <citation type="journal article" date="2016" name="Proc. Natl. Acad. Sci. U.S.A.">
        <title>Lipid metabolic changes in an early divergent fungus govern the establishment of a mutualistic symbiosis with endobacteria.</title>
        <authorList>
            <person name="Lastovetsky O.A."/>
            <person name="Gaspar M.L."/>
            <person name="Mondo S.J."/>
            <person name="LaButti K.M."/>
            <person name="Sandor L."/>
            <person name="Grigoriev I.V."/>
            <person name="Henry S.A."/>
            <person name="Pawlowska T.E."/>
        </authorList>
    </citation>
    <scope>NUCLEOTIDE SEQUENCE [LARGE SCALE GENOMIC DNA]</scope>
    <source>
        <strain evidence="8 9">ATCC 52813</strain>
    </source>
</reference>
<dbReference type="PANTHER" id="PTHR46174:SF1">
    <property type="entry name" value="CXXC-TYPE ZINC FINGER PROTEIN 1"/>
    <property type="match status" value="1"/>
</dbReference>
<evidence type="ECO:0000256" key="3">
    <source>
        <dbReference type="ARBA" id="ARBA00022771"/>
    </source>
</evidence>
<evidence type="ECO:0000256" key="2">
    <source>
        <dbReference type="ARBA" id="ARBA00022723"/>
    </source>
</evidence>
<dbReference type="InterPro" id="IPR013083">
    <property type="entry name" value="Znf_RING/FYVE/PHD"/>
</dbReference>
<dbReference type="RefSeq" id="XP_023461292.1">
    <property type="nucleotide sequence ID" value="XM_023605774.1"/>
</dbReference>
<keyword evidence="2" id="KW-0479">Metal-binding</keyword>
<evidence type="ECO:0000313" key="9">
    <source>
        <dbReference type="Proteomes" id="UP000242254"/>
    </source>
</evidence>
<evidence type="ECO:0000256" key="5">
    <source>
        <dbReference type="ARBA" id="ARBA00023242"/>
    </source>
</evidence>
<organism evidence="8 9">
    <name type="scientific">Rhizopus microsporus ATCC 52813</name>
    <dbReference type="NCBI Taxonomy" id="1340429"/>
    <lineage>
        <taxon>Eukaryota</taxon>
        <taxon>Fungi</taxon>
        <taxon>Fungi incertae sedis</taxon>
        <taxon>Mucoromycota</taxon>
        <taxon>Mucoromycotina</taxon>
        <taxon>Mucoromycetes</taxon>
        <taxon>Mucorales</taxon>
        <taxon>Mucorineae</taxon>
        <taxon>Rhizopodaceae</taxon>
        <taxon>Rhizopus</taxon>
    </lineage>
</organism>
<dbReference type="PROSITE" id="PS01359">
    <property type="entry name" value="ZF_PHD_1"/>
    <property type="match status" value="1"/>
</dbReference>
<keyword evidence="5" id="KW-0539">Nucleus</keyword>
<dbReference type="STRING" id="1340429.A0A2G4SFN9"/>
<keyword evidence="3 6" id="KW-0863">Zinc-finger</keyword>
<dbReference type="GO" id="GO:0008270">
    <property type="term" value="F:zinc ion binding"/>
    <property type="evidence" value="ECO:0007669"/>
    <property type="project" value="UniProtKB-KW"/>
</dbReference>
<evidence type="ECO:0000313" key="8">
    <source>
        <dbReference type="EMBL" id="PHZ07584.1"/>
    </source>
</evidence>
<feature type="non-terminal residue" evidence="8">
    <location>
        <position position="1"/>
    </location>
</feature>
<dbReference type="AlphaFoldDB" id="A0A2G4SFN9"/>
<evidence type="ECO:0000256" key="6">
    <source>
        <dbReference type="PROSITE-ProRule" id="PRU00146"/>
    </source>
</evidence>
<dbReference type="EMBL" id="KZ303874">
    <property type="protein sequence ID" value="PHZ07584.1"/>
    <property type="molecule type" value="Genomic_DNA"/>
</dbReference>
<dbReference type="GO" id="GO:0045893">
    <property type="term" value="P:positive regulation of DNA-templated transcription"/>
    <property type="evidence" value="ECO:0007669"/>
    <property type="project" value="TreeGrafter"/>
</dbReference>
<dbReference type="GO" id="GO:0048188">
    <property type="term" value="C:Set1C/COMPASS complex"/>
    <property type="evidence" value="ECO:0007669"/>
    <property type="project" value="InterPro"/>
</dbReference>
<dbReference type="SMART" id="SM00249">
    <property type="entry name" value="PHD"/>
    <property type="match status" value="1"/>
</dbReference>
<feature type="non-terminal residue" evidence="8">
    <location>
        <position position="52"/>
    </location>
</feature>
<dbReference type="Pfam" id="PF00628">
    <property type="entry name" value="PHD"/>
    <property type="match status" value="1"/>
</dbReference>
<gene>
    <name evidence="8" type="ORF">RHIMIDRAFT_180011</name>
</gene>
<evidence type="ECO:0000256" key="4">
    <source>
        <dbReference type="ARBA" id="ARBA00022833"/>
    </source>
</evidence>
<dbReference type="InterPro" id="IPR019786">
    <property type="entry name" value="Zinc_finger_PHD-type_CS"/>
</dbReference>
<dbReference type="Gene3D" id="3.30.40.10">
    <property type="entry name" value="Zinc/RING finger domain, C3HC4 (zinc finger)"/>
    <property type="match status" value="1"/>
</dbReference>
<dbReference type="InterPro" id="IPR037869">
    <property type="entry name" value="Spp1/CFP1"/>
</dbReference>
<evidence type="ECO:0000256" key="1">
    <source>
        <dbReference type="ARBA" id="ARBA00004123"/>
    </source>
</evidence>
<dbReference type="PANTHER" id="PTHR46174">
    <property type="entry name" value="CXXC-TYPE ZINC FINGER PROTEIN 1"/>
    <property type="match status" value="1"/>
</dbReference>
<dbReference type="SUPFAM" id="SSF57903">
    <property type="entry name" value="FYVE/PHD zinc finger"/>
    <property type="match status" value="1"/>
</dbReference>
<dbReference type="InterPro" id="IPR019787">
    <property type="entry name" value="Znf_PHD-finger"/>
</dbReference>
<feature type="domain" description="PHD-type" evidence="7">
    <location>
        <begin position="4"/>
        <end position="52"/>
    </location>
</feature>
<dbReference type="GeneID" id="35436764"/>
<protein>
    <recommendedName>
        <fullName evidence="7">PHD-type domain-containing protein</fullName>
    </recommendedName>
</protein>
<sequence>EENIVHCICKRPYTETEFMIACDNCNQWFHGECIGLPESQGLFVDLFFCENC</sequence>
<evidence type="ECO:0000259" key="7">
    <source>
        <dbReference type="PROSITE" id="PS50016"/>
    </source>
</evidence>
<accession>A0A2G4SFN9</accession>
<dbReference type="Proteomes" id="UP000242254">
    <property type="component" value="Unassembled WGS sequence"/>
</dbReference>
<name>A0A2G4SFN9_RHIZD</name>
<keyword evidence="9" id="KW-1185">Reference proteome</keyword>
<comment type="subcellular location">
    <subcellularLocation>
        <location evidence="1">Nucleus</location>
    </subcellularLocation>
</comment>
<proteinExistence type="predicted"/>
<dbReference type="InterPro" id="IPR011011">
    <property type="entry name" value="Znf_FYVE_PHD"/>
</dbReference>